<protein>
    <submittedName>
        <fullName evidence="2">Uncharacterized protein</fullName>
    </submittedName>
</protein>
<feature type="compositionally biased region" description="Polar residues" evidence="1">
    <location>
        <begin position="12"/>
        <end position="21"/>
    </location>
</feature>
<name>A0A091EK29_FUKDA</name>
<dbReference type="AlphaFoldDB" id="A0A091EK29"/>
<accession>A0A091EK29</accession>
<evidence type="ECO:0000313" key="3">
    <source>
        <dbReference type="Proteomes" id="UP000028990"/>
    </source>
</evidence>
<gene>
    <name evidence="2" type="ORF">H920_02748</name>
</gene>
<dbReference type="EMBL" id="KN121627">
    <property type="protein sequence ID" value="KFO35891.1"/>
    <property type="molecule type" value="Genomic_DNA"/>
</dbReference>
<evidence type="ECO:0000313" key="2">
    <source>
        <dbReference type="EMBL" id="KFO35891.1"/>
    </source>
</evidence>
<proteinExistence type="predicted"/>
<organism evidence="2 3">
    <name type="scientific">Fukomys damarensis</name>
    <name type="common">Damaraland mole rat</name>
    <name type="synonym">Cryptomys damarensis</name>
    <dbReference type="NCBI Taxonomy" id="885580"/>
    <lineage>
        <taxon>Eukaryota</taxon>
        <taxon>Metazoa</taxon>
        <taxon>Chordata</taxon>
        <taxon>Craniata</taxon>
        <taxon>Vertebrata</taxon>
        <taxon>Euteleostomi</taxon>
        <taxon>Mammalia</taxon>
        <taxon>Eutheria</taxon>
        <taxon>Euarchontoglires</taxon>
        <taxon>Glires</taxon>
        <taxon>Rodentia</taxon>
        <taxon>Hystricomorpha</taxon>
        <taxon>Bathyergidae</taxon>
        <taxon>Fukomys</taxon>
    </lineage>
</organism>
<dbReference type="Proteomes" id="UP000028990">
    <property type="component" value="Unassembled WGS sequence"/>
</dbReference>
<reference evidence="2 3" key="1">
    <citation type="submission" date="2013-11" db="EMBL/GenBank/DDBJ databases">
        <title>The Damaraland mole rat (Fukomys damarensis) genome and evolution of African mole rats.</title>
        <authorList>
            <person name="Gladyshev V.N."/>
            <person name="Fang X."/>
        </authorList>
    </citation>
    <scope>NUCLEOTIDE SEQUENCE [LARGE SCALE GENOMIC DNA]</scope>
    <source>
        <tissue evidence="2">Liver</tissue>
    </source>
</reference>
<sequence>MTGCEPGVAATAQGSQTQVQPHSRDQVLRSLQPTPGPKEQAECTVMSPEDISPQWLAPVYLLSPIQDPGCPLTSHAYDVANVTSTATPGGGQPRVSGWLRVHPGVQWSLPVGQRPPCPARPRRALLDGGHSSLAPVLMLPQVVGRRSSGLHIAPENMSYAAGRESLHAYLSLEQRRGAHPAMRGGDRAAGKRRFRLSSHLLPGAWKPHSP</sequence>
<keyword evidence="3" id="KW-1185">Reference proteome</keyword>
<evidence type="ECO:0000256" key="1">
    <source>
        <dbReference type="SAM" id="MobiDB-lite"/>
    </source>
</evidence>
<feature type="region of interest" description="Disordered" evidence="1">
    <location>
        <begin position="1"/>
        <end position="40"/>
    </location>
</feature>